<dbReference type="Gene3D" id="1.25.40.20">
    <property type="entry name" value="Ankyrin repeat-containing domain"/>
    <property type="match status" value="2"/>
</dbReference>
<evidence type="ECO:0000256" key="1">
    <source>
        <dbReference type="SAM" id="MobiDB-lite"/>
    </source>
</evidence>
<dbReference type="InterPro" id="IPR046529">
    <property type="entry name" value="DUF6594"/>
</dbReference>
<feature type="domain" description="DUF6594" evidence="2">
    <location>
        <begin position="739"/>
        <end position="847"/>
    </location>
</feature>
<dbReference type="Proteomes" id="UP000193144">
    <property type="component" value="Unassembled WGS sequence"/>
</dbReference>
<gene>
    <name evidence="3" type="ORF">BCR34DRAFT_620029</name>
</gene>
<accession>A0A1Y1YA89</accession>
<comment type="caution">
    <text evidence="3">The sequence shown here is derived from an EMBL/GenBank/DDBJ whole genome shotgun (WGS) entry which is preliminary data.</text>
</comment>
<evidence type="ECO:0000313" key="4">
    <source>
        <dbReference type="Proteomes" id="UP000193144"/>
    </source>
</evidence>
<dbReference type="STRING" id="1231657.A0A1Y1YA89"/>
<evidence type="ECO:0000313" key="3">
    <source>
        <dbReference type="EMBL" id="ORX94927.1"/>
    </source>
</evidence>
<organism evidence="3 4">
    <name type="scientific">Clohesyomyces aquaticus</name>
    <dbReference type="NCBI Taxonomy" id="1231657"/>
    <lineage>
        <taxon>Eukaryota</taxon>
        <taxon>Fungi</taxon>
        <taxon>Dikarya</taxon>
        <taxon>Ascomycota</taxon>
        <taxon>Pezizomycotina</taxon>
        <taxon>Dothideomycetes</taxon>
        <taxon>Pleosporomycetidae</taxon>
        <taxon>Pleosporales</taxon>
        <taxon>Lindgomycetaceae</taxon>
        <taxon>Clohesyomyces</taxon>
    </lineage>
</organism>
<reference evidence="3 4" key="1">
    <citation type="submission" date="2016-07" db="EMBL/GenBank/DDBJ databases">
        <title>Pervasive Adenine N6-methylation of Active Genes in Fungi.</title>
        <authorList>
            <consortium name="DOE Joint Genome Institute"/>
            <person name="Mondo S.J."/>
            <person name="Dannebaum R.O."/>
            <person name="Kuo R.C."/>
            <person name="Labutti K."/>
            <person name="Haridas S."/>
            <person name="Kuo A."/>
            <person name="Salamov A."/>
            <person name="Ahrendt S.R."/>
            <person name="Lipzen A."/>
            <person name="Sullivan W."/>
            <person name="Andreopoulos W.B."/>
            <person name="Clum A."/>
            <person name="Lindquist E."/>
            <person name="Daum C."/>
            <person name="Ramamoorthy G.K."/>
            <person name="Gryganskyi A."/>
            <person name="Culley D."/>
            <person name="Magnuson J.K."/>
            <person name="James T.Y."/>
            <person name="O'Malley M.A."/>
            <person name="Stajich J.E."/>
            <person name="Spatafora J.W."/>
            <person name="Visel A."/>
            <person name="Grigoriev I.V."/>
        </authorList>
    </citation>
    <scope>NUCLEOTIDE SEQUENCE [LARGE SCALE GENOMIC DNA]</scope>
    <source>
        <strain evidence="3 4">CBS 115471</strain>
    </source>
</reference>
<proteinExistence type="predicted"/>
<protein>
    <recommendedName>
        <fullName evidence="2">DUF6594 domain-containing protein</fullName>
    </recommendedName>
</protein>
<dbReference type="OrthoDB" id="5342093at2759"/>
<name>A0A1Y1YA89_9PLEO</name>
<feature type="region of interest" description="Disordered" evidence="1">
    <location>
        <begin position="304"/>
        <end position="324"/>
    </location>
</feature>
<dbReference type="PANTHER" id="PTHR34502">
    <property type="entry name" value="DUF6594 DOMAIN-CONTAINING PROTEIN-RELATED"/>
    <property type="match status" value="1"/>
</dbReference>
<dbReference type="InterPro" id="IPR036770">
    <property type="entry name" value="Ankyrin_rpt-contain_sf"/>
</dbReference>
<dbReference type="AlphaFoldDB" id="A0A1Y1YA89"/>
<dbReference type="EMBL" id="MCFA01000295">
    <property type="protein sequence ID" value="ORX94927.1"/>
    <property type="molecule type" value="Genomic_DNA"/>
</dbReference>
<dbReference type="PANTHER" id="PTHR34502:SF5">
    <property type="entry name" value="DUF6594 DOMAIN-CONTAINING PROTEIN"/>
    <property type="match status" value="1"/>
</dbReference>
<dbReference type="Pfam" id="PF20237">
    <property type="entry name" value="DUF6594"/>
    <property type="match status" value="1"/>
</dbReference>
<keyword evidence="4" id="KW-1185">Reference proteome</keyword>
<evidence type="ECO:0000259" key="2">
    <source>
        <dbReference type="Pfam" id="PF20237"/>
    </source>
</evidence>
<dbReference type="SUPFAM" id="SSF48403">
    <property type="entry name" value="Ankyrin repeat"/>
    <property type="match status" value="1"/>
</dbReference>
<sequence length="860" mass="95277">MAEAFGIIAAAVSLADIACRACKDLYSFTCAIKNASAEIRGVRGTVQQLEHILADIKELASGYQQSKVIADHRQTLEDVNRILENCGGDLQQLRGILGRRQSHTDTLFNRFGKSVKRNELSAAANVDAISRNMAECKEDIGNIEIQLCDHTTRQLQLHSDLRKEVTKVREANTQHFLLAKTQLQEVHTSVRREVTRTAFETQRMLKTLAQHQTEVKNCLENSKASVFRPDKLHISVLGDGVEATAVFSGSSTDAVIALSHVYPHLRTILSHVASGNQVSVALDYAEWIDKEFRGLLDDAVKARSEELRSGTNKEPEVGARRAGESIRVRRHPSRSIPNEILGSQRPKQSVCSLPCLPSSPRNRSVVTSSRNITEIDLPTGKLVVIITPEVLPNRPLNIATTARILFVPNALFRILGITATFLQMFSKDSKVSPIVSLFGVQPKDCPVFTYIKSKDLFGLQDALFNRTASPNDRDEDGNSLLAYAIDNYDYNICTFLLEQGADPFDCNQNGDAALIQFVSKVPKTAHGCPLSTEDIMEAIRLFIGYCGVDVSKMLPYTRWSEGEEVAVASLAHTTLEEYLMNGVSVLEPIQLLLHHDCGLEERNFHSNTVLLAAISLVSSKELVPVTKALLRAGANPLTISARGWGALHGLLWRLSACGHYEMGNSEFIAITELVVQFLRSGCNPLLLDVDGCSPFDMALSSTTWPIWCEALERAGFNVASTIREDTESQDAAPDQVNGYPALADRIALKPGNAIFRGFSALNNRNLLYMQAELSSVERRLRDLELRDNRDETSYKKKYAISFEWLLLSGEDDEIDSEQLDLILKIREKLKDYNHALLQQSMMKLNNPFPSAAQTPETGGV</sequence>